<comment type="pathway">
    <text evidence="1">Secondary metabolite biosynthesis; terpenoid biosynthesis.</text>
</comment>
<dbReference type="CDD" id="cd03784">
    <property type="entry name" value="GT1_Gtf-like"/>
    <property type="match status" value="1"/>
</dbReference>
<dbReference type="GO" id="GO:0016135">
    <property type="term" value="P:saponin biosynthetic process"/>
    <property type="evidence" value="ECO:0007669"/>
    <property type="project" value="UniProtKB-ARBA"/>
</dbReference>
<dbReference type="AlphaFoldDB" id="A0AAW1HXK7"/>
<name>A0AAW1HXK7_SAPOF</name>
<evidence type="ECO:0008006" key="6">
    <source>
        <dbReference type="Google" id="ProtNLM"/>
    </source>
</evidence>
<dbReference type="PANTHER" id="PTHR48049">
    <property type="entry name" value="GLYCOSYLTRANSFERASE"/>
    <property type="match status" value="1"/>
</dbReference>
<dbReference type="Pfam" id="PF00201">
    <property type="entry name" value="UDPGT"/>
    <property type="match status" value="1"/>
</dbReference>
<proteinExistence type="inferred from homology"/>
<organism evidence="4 5">
    <name type="scientific">Saponaria officinalis</name>
    <name type="common">Common soapwort</name>
    <name type="synonym">Lychnis saponaria</name>
    <dbReference type="NCBI Taxonomy" id="3572"/>
    <lineage>
        <taxon>Eukaryota</taxon>
        <taxon>Viridiplantae</taxon>
        <taxon>Streptophyta</taxon>
        <taxon>Embryophyta</taxon>
        <taxon>Tracheophyta</taxon>
        <taxon>Spermatophyta</taxon>
        <taxon>Magnoliopsida</taxon>
        <taxon>eudicotyledons</taxon>
        <taxon>Gunneridae</taxon>
        <taxon>Pentapetalae</taxon>
        <taxon>Caryophyllales</taxon>
        <taxon>Caryophyllaceae</taxon>
        <taxon>Caryophylleae</taxon>
        <taxon>Saponaria</taxon>
    </lineage>
</organism>
<dbReference type="FunFam" id="3.40.50.2000:FF:000037">
    <property type="entry name" value="Glycosyltransferase"/>
    <property type="match status" value="1"/>
</dbReference>
<dbReference type="SUPFAM" id="SSF53756">
    <property type="entry name" value="UDP-Glycosyltransferase/glycogen phosphorylase"/>
    <property type="match status" value="1"/>
</dbReference>
<comment type="similarity">
    <text evidence="2">Belongs to the UDP-glycosyltransferase family.</text>
</comment>
<evidence type="ECO:0000313" key="5">
    <source>
        <dbReference type="Proteomes" id="UP001443914"/>
    </source>
</evidence>
<sequence length="469" mass="51641">MTVLEEYKTNVVQEQSNALHIVMYPWFALGHLTSFLHLANKLAQKGHKISFILPNKTRLKLDPLNHYPDLITFIPITVPVVEGLPMGAETTADVSFQDRSYVMAAMDLTKDAIDLLISQIKPDFVFFDFTEWLPGVASKHGVKSLYYATLFTVSGSYFLPRARLASVGGRDLTQPPPGFPASKSMIKLHAHEARAVGHAITQMEFGGPGKSILQRHAIALEACDAFATKGCTEMDNIYCNFIRQVYGKPVLLAGPVVPEPPSGKLDQELADWLSGFGKGSVVYCALGSECFLSKDNFQELLLGLELTGMPFVAALKAPLECETIESSLPKGFIERTKGRGLVAGGWVQQQLIMQHPSVGCFVTHCGAGSITEALVSHCSLVLLPQVTDQFINARMLSLDLQVGIEVEKDDNGNFSKDRVCDAIKVIMDEESLVGKTTRINHEKWRELLLVKGLEDAYIDDFVQDLRALI</sequence>
<evidence type="ECO:0000256" key="1">
    <source>
        <dbReference type="ARBA" id="ARBA00004721"/>
    </source>
</evidence>
<dbReference type="InterPro" id="IPR002213">
    <property type="entry name" value="UDP_glucos_trans"/>
</dbReference>
<evidence type="ECO:0000256" key="3">
    <source>
        <dbReference type="ARBA" id="ARBA00022679"/>
    </source>
</evidence>
<gene>
    <name evidence="4" type="ORF">RND81_10G014200</name>
</gene>
<dbReference type="Gene3D" id="3.40.50.2000">
    <property type="entry name" value="Glycogen Phosphorylase B"/>
    <property type="match status" value="2"/>
</dbReference>
<accession>A0AAW1HXK7</accession>
<keyword evidence="3" id="KW-0808">Transferase</keyword>
<dbReference type="EMBL" id="JBDFQZ010000010">
    <property type="protein sequence ID" value="KAK9681602.1"/>
    <property type="molecule type" value="Genomic_DNA"/>
</dbReference>
<evidence type="ECO:0000313" key="4">
    <source>
        <dbReference type="EMBL" id="KAK9681602.1"/>
    </source>
</evidence>
<keyword evidence="5" id="KW-1185">Reference proteome</keyword>
<evidence type="ECO:0000256" key="2">
    <source>
        <dbReference type="ARBA" id="ARBA00009995"/>
    </source>
</evidence>
<dbReference type="Proteomes" id="UP001443914">
    <property type="component" value="Unassembled WGS sequence"/>
</dbReference>
<reference evidence="4" key="1">
    <citation type="submission" date="2024-03" db="EMBL/GenBank/DDBJ databases">
        <title>WGS assembly of Saponaria officinalis var. Norfolk2.</title>
        <authorList>
            <person name="Jenkins J."/>
            <person name="Shu S."/>
            <person name="Grimwood J."/>
            <person name="Barry K."/>
            <person name="Goodstein D."/>
            <person name="Schmutz J."/>
            <person name="Leebens-Mack J."/>
            <person name="Osbourn A."/>
        </authorList>
    </citation>
    <scope>NUCLEOTIDE SEQUENCE [LARGE SCALE GENOMIC DNA]</scope>
    <source>
        <strain evidence="4">JIC</strain>
    </source>
</reference>
<dbReference type="GO" id="GO:0035251">
    <property type="term" value="F:UDP-glucosyltransferase activity"/>
    <property type="evidence" value="ECO:0007669"/>
    <property type="project" value="InterPro"/>
</dbReference>
<protein>
    <recommendedName>
        <fullName evidence="6">Glycosyltransferase</fullName>
    </recommendedName>
</protein>
<comment type="caution">
    <text evidence="4">The sequence shown here is derived from an EMBL/GenBank/DDBJ whole genome shotgun (WGS) entry which is preliminary data.</text>
</comment>
<dbReference type="GO" id="GO:0016104">
    <property type="term" value="P:triterpenoid biosynthetic process"/>
    <property type="evidence" value="ECO:0007669"/>
    <property type="project" value="UniProtKB-ARBA"/>
</dbReference>
<dbReference type="InterPro" id="IPR050481">
    <property type="entry name" value="UDP-glycosyltransf_plant"/>
</dbReference>
<dbReference type="PANTHER" id="PTHR48049:SF34">
    <property type="entry name" value="UDP-GLYCOSYLTRANSFERASE 79B30-LIKE"/>
    <property type="match status" value="1"/>
</dbReference>